<dbReference type="InterPro" id="IPR000566">
    <property type="entry name" value="Lipocln_cytosolic_FA-bd_dom"/>
</dbReference>
<proteinExistence type="inferred from homology"/>
<dbReference type="InterPro" id="IPR003057">
    <property type="entry name" value="Invtbrt_color"/>
</dbReference>
<sequence>MLRLFLCSTCDMGYKDQDSPPRVTQATMLKALVTAALVALVAADGIPDFVAPGSCAKVANQDNFDLRRYAGRWYQIQIIDNPYQPFTRCIHSNYDYSDSDYSFKVTTAGFSPNNEYLRLQGKIYPTKDFPAAHMLIDFPSAFAAPYEVIETDYDSYSCVYSCIGTDKYKSEFGFVFSRTPQNSGPAIDRCASVFRRNGVDFSSFNVVPHTAECVYRA</sequence>
<reference evidence="5 6" key="2">
    <citation type="submission" date="2019-01" db="EMBL/GenBank/DDBJ databases">
        <title>The decoding of complex shrimp genome reveals the adaptation for benthos swimmer, frequently molting mechanism and breeding impact on genome.</title>
        <authorList>
            <person name="Sun Y."/>
            <person name="Gao Y."/>
            <person name="Yu Y."/>
        </authorList>
    </citation>
    <scope>NUCLEOTIDE SEQUENCE [LARGE SCALE GENOMIC DNA]</scope>
    <source>
        <tissue evidence="5">Muscle</tissue>
    </source>
</reference>
<dbReference type="AlphaFoldDB" id="A0A423SES2"/>
<dbReference type="CDD" id="cd19436">
    <property type="entry name" value="lipocalin_crustacyanin"/>
    <property type="match status" value="1"/>
</dbReference>
<dbReference type="GO" id="GO:0006629">
    <property type="term" value="P:lipid metabolic process"/>
    <property type="evidence" value="ECO:0007669"/>
    <property type="project" value="TreeGrafter"/>
</dbReference>
<dbReference type="GO" id="GO:0005737">
    <property type="term" value="C:cytoplasm"/>
    <property type="evidence" value="ECO:0007669"/>
    <property type="project" value="TreeGrafter"/>
</dbReference>
<reference evidence="5 6" key="1">
    <citation type="submission" date="2018-04" db="EMBL/GenBank/DDBJ databases">
        <authorList>
            <person name="Zhang X."/>
            <person name="Yuan J."/>
            <person name="Li F."/>
            <person name="Xiang J."/>
        </authorList>
    </citation>
    <scope>NUCLEOTIDE SEQUENCE [LARGE SCALE GENOMIC DNA]</scope>
    <source>
        <tissue evidence="5">Muscle</tissue>
    </source>
</reference>
<dbReference type="InterPro" id="IPR022271">
    <property type="entry name" value="Lipocalin_ApoD"/>
</dbReference>
<dbReference type="OrthoDB" id="6339451at2759"/>
<dbReference type="SUPFAM" id="SSF50814">
    <property type="entry name" value="Lipocalins"/>
    <property type="match status" value="1"/>
</dbReference>
<evidence type="ECO:0000256" key="3">
    <source>
        <dbReference type="PIRNR" id="PIRNR036893"/>
    </source>
</evidence>
<dbReference type="GO" id="GO:0000302">
    <property type="term" value="P:response to reactive oxygen species"/>
    <property type="evidence" value="ECO:0007669"/>
    <property type="project" value="TreeGrafter"/>
</dbReference>
<protein>
    <submittedName>
        <fullName evidence="5">Crustacyanin subunit A</fullName>
    </submittedName>
</protein>
<dbReference type="PIRSF" id="PIRSF036893">
    <property type="entry name" value="Lipocalin_ApoD"/>
    <property type="match status" value="1"/>
</dbReference>
<evidence type="ECO:0000313" key="5">
    <source>
        <dbReference type="EMBL" id="ROT62678.1"/>
    </source>
</evidence>
<gene>
    <name evidence="5" type="ORF">C7M84_019462</name>
</gene>
<dbReference type="PRINTS" id="PR01273">
    <property type="entry name" value="INVTBRTCOLOR"/>
</dbReference>
<evidence type="ECO:0000313" key="6">
    <source>
        <dbReference type="Proteomes" id="UP000283509"/>
    </source>
</evidence>
<feature type="domain" description="Lipocalin/cytosolic fatty-acid binding" evidence="4">
    <location>
        <begin position="64"/>
        <end position="208"/>
    </location>
</feature>
<dbReference type="PROSITE" id="PS00213">
    <property type="entry name" value="LIPOCALIN"/>
    <property type="match status" value="1"/>
</dbReference>
<comment type="caution">
    <text evidence="5">The sequence shown here is derived from an EMBL/GenBank/DDBJ whole genome shotgun (WGS) entry which is preliminary data.</text>
</comment>
<dbReference type="Proteomes" id="UP000283509">
    <property type="component" value="Unassembled WGS sequence"/>
</dbReference>
<evidence type="ECO:0000256" key="2">
    <source>
        <dbReference type="ARBA" id="ARBA00023157"/>
    </source>
</evidence>
<dbReference type="InterPro" id="IPR012674">
    <property type="entry name" value="Calycin"/>
</dbReference>
<dbReference type="GO" id="GO:0031409">
    <property type="term" value="F:pigment binding"/>
    <property type="evidence" value="ECO:0007669"/>
    <property type="project" value="InterPro"/>
</dbReference>
<dbReference type="InterPro" id="IPR022272">
    <property type="entry name" value="Lipocalin_CS"/>
</dbReference>
<evidence type="ECO:0000256" key="1">
    <source>
        <dbReference type="ARBA" id="ARBA00006889"/>
    </source>
</evidence>
<dbReference type="EMBL" id="QCYY01003565">
    <property type="protein sequence ID" value="ROT62678.1"/>
    <property type="molecule type" value="Genomic_DNA"/>
</dbReference>
<evidence type="ECO:0000259" key="4">
    <source>
        <dbReference type="Pfam" id="PF08212"/>
    </source>
</evidence>
<organism evidence="5 6">
    <name type="scientific">Penaeus vannamei</name>
    <name type="common">Whiteleg shrimp</name>
    <name type="synonym">Litopenaeus vannamei</name>
    <dbReference type="NCBI Taxonomy" id="6689"/>
    <lineage>
        <taxon>Eukaryota</taxon>
        <taxon>Metazoa</taxon>
        <taxon>Ecdysozoa</taxon>
        <taxon>Arthropoda</taxon>
        <taxon>Crustacea</taxon>
        <taxon>Multicrustacea</taxon>
        <taxon>Malacostraca</taxon>
        <taxon>Eumalacostraca</taxon>
        <taxon>Eucarida</taxon>
        <taxon>Decapoda</taxon>
        <taxon>Dendrobranchiata</taxon>
        <taxon>Penaeoidea</taxon>
        <taxon>Penaeidae</taxon>
        <taxon>Penaeus</taxon>
    </lineage>
</organism>
<dbReference type="PRINTS" id="PR00179">
    <property type="entry name" value="LIPOCALIN"/>
</dbReference>
<keyword evidence="2" id="KW-1015">Disulfide bond</keyword>
<accession>A0A423SES2</accession>
<name>A0A423SES2_PENVA</name>
<dbReference type="Pfam" id="PF08212">
    <property type="entry name" value="Lipocalin_2"/>
    <property type="match status" value="1"/>
</dbReference>
<dbReference type="Gene3D" id="2.40.128.20">
    <property type="match status" value="1"/>
</dbReference>
<dbReference type="PANTHER" id="PTHR10612">
    <property type="entry name" value="APOLIPOPROTEIN D"/>
    <property type="match status" value="1"/>
</dbReference>
<keyword evidence="6" id="KW-1185">Reference proteome</keyword>
<comment type="similarity">
    <text evidence="1 3">Belongs to the calycin superfamily. Lipocalin family.</text>
</comment>
<dbReference type="PANTHER" id="PTHR10612:SF49">
    <property type="entry name" value="APOLIPOPROTEIN D-LIKE PROTEIN"/>
    <property type="match status" value="1"/>
</dbReference>